<proteinExistence type="inferred from homology"/>
<dbReference type="GO" id="GO:0030048">
    <property type="term" value="P:actin filament-based movement"/>
    <property type="evidence" value="ECO:0007669"/>
    <property type="project" value="UniProtKB-ARBA"/>
</dbReference>
<dbReference type="GO" id="GO:0005524">
    <property type="term" value="F:ATP binding"/>
    <property type="evidence" value="ECO:0007669"/>
    <property type="project" value="UniProtKB-UniRule"/>
</dbReference>
<gene>
    <name evidence="9" type="ORF">WJX74_010296</name>
</gene>
<evidence type="ECO:0000313" key="10">
    <source>
        <dbReference type="Proteomes" id="UP001438707"/>
    </source>
</evidence>
<comment type="similarity">
    <text evidence="6">Belongs to the TRAFAC class myosin-kinesin ATPase superfamily. Myosin family.</text>
</comment>
<keyword evidence="2 6" id="KW-0067">ATP-binding</keyword>
<dbReference type="SMART" id="SM00242">
    <property type="entry name" value="MYSc"/>
    <property type="match status" value="1"/>
</dbReference>
<dbReference type="PRINTS" id="PR00193">
    <property type="entry name" value="MYOSINHEAVY"/>
</dbReference>
<name>A0AAW1QWF6_9CHLO</name>
<feature type="region of interest" description="Disordered" evidence="7">
    <location>
        <begin position="924"/>
        <end position="977"/>
    </location>
</feature>
<feature type="binding site" evidence="6">
    <location>
        <begin position="180"/>
        <end position="187"/>
    </location>
    <ligand>
        <name>ATP</name>
        <dbReference type="ChEBI" id="CHEBI:30616"/>
    </ligand>
</feature>
<dbReference type="AlphaFoldDB" id="A0AAW1QWF6"/>
<dbReference type="SMART" id="SM00015">
    <property type="entry name" value="IQ"/>
    <property type="match status" value="4"/>
</dbReference>
<sequence length="1254" mass="138112">MARGAPGSPGPLWKQDTVQGMERGSRVWCRLGPDSWQLGALQQAAANAAECYVLLDPVQPGMPGSVTVTDASNLVPANPPLLDGISDLTQLSYLNEPAILFDLFLRYRQDAIYSLAGPVLIAVNPFKRVPLYSAETANLYKHAANSKQQEALPPHVFLVAGKAYKAMYQNRQSQSMVISGESGAGKTETTKIAMKYLASLAGGTGMEDQILQTNPLLEAFGNAKTLRNNNSSRFGKLINIFFDNSGRICGARIQTYLLEKSRVVHQLPGERSYHIFYQMCRGLSSAERAQFGIPEGERGAAAFAYLTKSGCISIPGTDDARDFQEVKNAMATVGIDASGQAQIWQLLSGILWLGNVEFDAGPDESVRVRPDQALNNAAALLQCNPADLAKVLSSKVINAGGETILTALKMDAALDTRDALAKAIYAALFGHLVSCINTALAEGKRQSQLSLSILDIYGFECFQENSFEQLCINYANERLQQQFNKHLFQLEQATYQAEGIDWTTVEFEDNQECVDLIEARPPKNVGVLSLLDEQCVFPKATDSTFCAKLRESLSKNRRFSWNTRIPKDEFMIEHYAGRVAYNCLKFLDKNRDSISPDLVGVMLGSQAPLLQLLAGELARVQERKGAQTVGSRFRDQLRDLLQRLDETELHFVRCIKPNEKQMPAQWDAGLVLHQLRCCGVQEVTRIARAGYPTRYLHADFAQRYSILLPSLTAGPAGRDLQVCQQLLQHFRVGPNMYQIGHTRIFFRAGVLGQLEDMWARVQRGVLLLQSWWRMLGCRRAFLRQRAAATHIQASWRGLAARRAYAELRTCHYAALILQTAWRGFRARRALLHAVSCAMCIQMAWRRAQVRRRVAGRRQRRAQAMAAHTAEEARFDNIKAHFGLDAGGILVALRSWQHLQQLQAEFGVDLPGIKAVLQAVQTGSAPPITTPIRQSSASPLRQGSLTPQQRPAMPNASLPRGLSRGIDSEPPSPAYSTQEGNWQANAIAGSPGQQTPGASSASRPAVLSASAHQQIAMWEEYAGKLEEQLRALVQDNQLLQGALQAVRTSLASGQPSSPASTEADDRIPASPAGPGTSGASDDYFNFSNSTPGDSQGGDARGDAASGREFAVRMKEEFDRKKALFEDDAAFIQEVREGRSQAVGMDPDQELRILKLRFTAFKRDFKARLAGTHSALKQIEKQEKKAEDRARRVTSSEVSTPRSARQSRASRDSDDGWPAADSRVSSETDAGGKKRNIGTKMLSKLTFKQKSPEIRS</sequence>
<dbReference type="Pfam" id="PF00063">
    <property type="entry name" value="Myosin_head"/>
    <property type="match status" value="1"/>
</dbReference>
<feature type="region of interest" description="Actin-binding" evidence="6">
    <location>
        <begin position="637"/>
        <end position="659"/>
    </location>
</feature>
<feature type="compositionally biased region" description="Basic and acidic residues" evidence="7">
    <location>
        <begin position="1177"/>
        <end position="1189"/>
    </location>
</feature>
<dbReference type="Gene3D" id="1.20.120.720">
    <property type="entry name" value="Myosin VI head, motor domain, U50 subdomain"/>
    <property type="match status" value="1"/>
</dbReference>
<dbReference type="GO" id="GO:0000146">
    <property type="term" value="F:microfilament motor activity"/>
    <property type="evidence" value="ECO:0007669"/>
    <property type="project" value="TreeGrafter"/>
</dbReference>
<accession>A0AAW1QWF6</accession>
<feature type="region of interest" description="Disordered" evidence="7">
    <location>
        <begin position="1048"/>
        <end position="1104"/>
    </location>
</feature>
<evidence type="ECO:0000256" key="3">
    <source>
        <dbReference type="ARBA" id="ARBA00023123"/>
    </source>
</evidence>
<evidence type="ECO:0000256" key="5">
    <source>
        <dbReference type="ARBA" id="ARBA00023203"/>
    </source>
</evidence>
<dbReference type="Gene3D" id="6.20.240.20">
    <property type="match status" value="1"/>
</dbReference>
<reference evidence="9 10" key="1">
    <citation type="journal article" date="2024" name="Nat. Commun.">
        <title>Phylogenomics reveals the evolutionary origins of lichenization in chlorophyte algae.</title>
        <authorList>
            <person name="Puginier C."/>
            <person name="Libourel C."/>
            <person name="Otte J."/>
            <person name="Skaloud P."/>
            <person name="Haon M."/>
            <person name="Grisel S."/>
            <person name="Petersen M."/>
            <person name="Berrin J.G."/>
            <person name="Delaux P.M."/>
            <person name="Dal Grande F."/>
            <person name="Keller J."/>
        </authorList>
    </citation>
    <scope>NUCLEOTIDE SEQUENCE [LARGE SCALE GENOMIC DNA]</scope>
    <source>
        <strain evidence="9 10">SAG 2145</strain>
    </source>
</reference>
<keyword evidence="5 6" id="KW-0009">Actin-binding</keyword>
<feature type="compositionally biased region" description="Low complexity" evidence="7">
    <location>
        <begin position="1091"/>
        <end position="1104"/>
    </location>
</feature>
<keyword evidence="3 6" id="KW-0518">Myosin</keyword>
<evidence type="ECO:0000256" key="2">
    <source>
        <dbReference type="ARBA" id="ARBA00022840"/>
    </source>
</evidence>
<dbReference type="InterPro" id="IPR001609">
    <property type="entry name" value="Myosin_head_motor_dom-like"/>
</dbReference>
<evidence type="ECO:0000256" key="6">
    <source>
        <dbReference type="PROSITE-ProRule" id="PRU00782"/>
    </source>
</evidence>
<dbReference type="PROSITE" id="PS51456">
    <property type="entry name" value="MYOSIN_MOTOR"/>
    <property type="match status" value="1"/>
</dbReference>
<dbReference type="Gene3D" id="1.20.5.190">
    <property type="match status" value="2"/>
</dbReference>
<dbReference type="Proteomes" id="UP001438707">
    <property type="component" value="Unassembled WGS sequence"/>
</dbReference>
<dbReference type="Gene3D" id="3.40.850.10">
    <property type="entry name" value="Kinesin motor domain"/>
    <property type="match status" value="1"/>
</dbReference>
<feature type="compositionally biased region" description="Polar residues" evidence="7">
    <location>
        <begin position="930"/>
        <end position="948"/>
    </location>
</feature>
<keyword evidence="10" id="KW-1185">Reference proteome</keyword>
<dbReference type="PROSITE" id="PS50096">
    <property type="entry name" value="IQ"/>
    <property type="match status" value="2"/>
</dbReference>
<dbReference type="PANTHER" id="PTHR13140:SF706">
    <property type="entry name" value="DILUTE CLASS UNCONVENTIONAL MYOSIN, ISOFORM C"/>
    <property type="match status" value="1"/>
</dbReference>
<feature type="domain" description="Myosin motor" evidence="8">
    <location>
        <begin position="83"/>
        <end position="759"/>
    </location>
</feature>
<dbReference type="PANTHER" id="PTHR13140">
    <property type="entry name" value="MYOSIN"/>
    <property type="match status" value="1"/>
</dbReference>
<protein>
    <recommendedName>
        <fullName evidence="8">Myosin motor domain-containing protein</fullName>
    </recommendedName>
</protein>
<keyword evidence="4 6" id="KW-0505">Motor protein</keyword>
<dbReference type="GO" id="GO:0016459">
    <property type="term" value="C:myosin complex"/>
    <property type="evidence" value="ECO:0007669"/>
    <property type="project" value="UniProtKB-KW"/>
</dbReference>
<feature type="compositionally biased region" description="Polar residues" evidence="7">
    <location>
        <begin position="990"/>
        <end position="1001"/>
    </location>
</feature>
<comment type="caution">
    <text evidence="9">The sequence shown here is derived from an EMBL/GenBank/DDBJ whole genome shotgun (WGS) entry which is preliminary data.</text>
</comment>
<evidence type="ECO:0000259" key="8">
    <source>
        <dbReference type="PROSITE" id="PS51456"/>
    </source>
</evidence>
<dbReference type="Gene3D" id="1.20.58.530">
    <property type="match status" value="1"/>
</dbReference>
<feature type="compositionally biased region" description="Polar residues" evidence="7">
    <location>
        <begin position="1048"/>
        <end position="1059"/>
    </location>
</feature>
<dbReference type="GO" id="GO:0005737">
    <property type="term" value="C:cytoplasm"/>
    <property type="evidence" value="ECO:0007669"/>
    <property type="project" value="TreeGrafter"/>
</dbReference>
<dbReference type="GO" id="GO:0007015">
    <property type="term" value="P:actin filament organization"/>
    <property type="evidence" value="ECO:0007669"/>
    <property type="project" value="TreeGrafter"/>
</dbReference>
<dbReference type="InterPro" id="IPR036961">
    <property type="entry name" value="Kinesin_motor_dom_sf"/>
</dbReference>
<dbReference type="InterPro" id="IPR000048">
    <property type="entry name" value="IQ_motif_EF-hand-BS"/>
</dbReference>
<dbReference type="Pfam" id="PF00612">
    <property type="entry name" value="IQ"/>
    <property type="match status" value="3"/>
</dbReference>
<dbReference type="EMBL" id="JALJOS010000024">
    <property type="protein sequence ID" value="KAK9825620.1"/>
    <property type="molecule type" value="Genomic_DNA"/>
</dbReference>
<dbReference type="GO" id="GO:0016020">
    <property type="term" value="C:membrane"/>
    <property type="evidence" value="ECO:0007669"/>
    <property type="project" value="TreeGrafter"/>
</dbReference>
<dbReference type="SUPFAM" id="SSF52540">
    <property type="entry name" value="P-loop containing nucleoside triphosphate hydrolases"/>
    <property type="match status" value="1"/>
</dbReference>
<dbReference type="Gene3D" id="1.10.10.820">
    <property type="match status" value="1"/>
</dbReference>
<feature type="region of interest" description="Disordered" evidence="7">
    <location>
        <begin position="1177"/>
        <end position="1254"/>
    </location>
</feature>
<evidence type="ECO:0000256" key="7">
    <source>
        <dbReference type="SAM" id="MobiDB-lite"/>
    </source>
</evidence>
<organism evidence="9 10">
    <name type="scientific">Apatococcus lobatus</name>
    <dbReference type="NCBI Taxonomy" id="904363"/>
    <lineage>
        <taxon>Eukaryota</taxon>
        <taxon>Viridiplantae</taxon>
        <taxon>Chlorophyta</taxon>
        <taxon>core chlorophytes</taxon>
        <taxon>Trebouxiophyceae</taxon>
        <taxon>Chlorellales</taxon>
        <taxon>Chlorellaceae</taxon>
        <taxon>Apatococcus</taxon>
    </lineage>
</organism>
<feature type="region of interest" description="Disordered" evidence="7">
    <location>
        <begin position="985"/>
        <end position="1004"/>
    </location>
</feature>
<dbReference type="InterPro" id="IPR027417">
    <property type="entry name" value="P-loop_NTPase"/>
</dbReference>
<dbReference type="GO" id="GO:0051015">
    <property type="term" value="F:actin filament binding"/>
    <property type="evidence" value="ECO:0007669"/>
    <property type="project" value="TreeGrafter"/>
</dbReference>
<dbReference type="FunFam" id="1.10.10.820:FF:000001">
    <property type="entry name" value="Myosin heavy chain"/>
    <property type="match status" value="1"/>
</dbReference>
<evidence type="ECO:0000313" key="9">
    <source>
        <dbReference type="EMBL" id="KAK9825620.1"/>
    </source>
</evidence>
<evidence type="ECO:0000256" key="1">
    <source>
        <dbReference type="ARBA" id="ARBA00022741"/>
    </source>
</evidence>
<evidence type="ECO:0000256" key="4">
    <source>
        <dbReference type="ARBA" id="ARBA00023175"/>
    </source>
</evidence>
<keyword evidence="1 6" id="KW-0547">Nucleotide-binding</keyword>